<feature type="transmembrane region" description="Helical" evidence="5">
    <location>
        <begin position="160"/>
        <end position="184"/>
    </location>
</feature>
<dbReference type="PANTHER" id="PTHR11814">
    <property type="entry name" value="SULFATE TRANSPORTER"/>
    <property type="match status" value="1"/>
</dbReference>
<name>A0A8C8HDN5_ONCTS</name>
<feature type="domain" description="STAS" evidence="6">
    <location>
        <begin position="574"/>
        <end position="706"/>
    </location>
</feature>
<feature type="transmembrane region" description="Helical" evidence="5">
    <location>
        <begin position="441"/>
        <end position="462"/>
    </location>
</feature>
<dbReference type="Gene3D" id="3.30.750.24">
    <property type="entry name" value="STAS domain"/>
    <property type="match status" value="1"/>
</dbReference>
<dbReference type="Ensembl" id="ENSOTST00005068242.2">
    <property type="protein sequence ID" value="ENSOTSP00005062753.2"/>
    <property type="gene ID" value="ENSOTSG00005030043.2"/>
</dbReference>
<dbReference type="GO" id="GO:0008271">
    <property type="term" value="F:secondary active sulfate transmembrane transporter activity"/>
    <property type="evidence" value="ECO:0007669"/>
    <property type="project" value="InterPro"/>
</dbReference>
<feature type="transmembrane region" description="Helical" evidence="5">
    <location>
        <begin position="518"/>
        <end position="550"/>
    </location>
</feature>
<dbReference type="InterPro" id="IPR011547">
    <property type="entry name" value="SLC26A/SulP_dom"/>
</dbReference>
<dbReference type="PROSITE" id="PS01130">
    <property type="entry name" value="SLC26A"/>
    <property type="match status" value="1"/>
</dbReference>
<dbReference type="Proteomes" id="UP000694402">
    <property type="component" value="Unassembled WGS sequence"/>
</dbReference>
<dbReference type="InterPro" id="IPR001902">
    <property type="entry name" value="SLC26A/SulP_fam"/>
</dbReference>
<feature type="transmembrane region" description="Helical" evidence="5">
    <location>
        <begin position="96"/>
        <end position="120"/>
    </location>
</feature>
<evidence type="ECO:0000313" key="8">
    <source>
        <dbReference type="Proteomes" id="UP000694402"/>
    </source>
</evidence>
<dbReference type="InterPro" id="IPR018045">
    <property type="entry name" value="S04_transporter_CS"/>
</dbReference>
<feature type="transmembrane region" description="Helical" evidence="5">
    <location>
        <begin position="362"/>
        <end position="382"/>
    </location>
</feature>
<feature type="transmembrane region" description="Helical" evidence="5">
    <location>
        <begin position="245"/>
        <end position="266"/>
    </location>
</feature>
<accession>A0A8C8HDN5</accession>
<feature type="transmembrane region" description="Helical" evidence="5">
    <location>
        <begin position="468"/>
        <end position="497"/>
    </location>
</feature>
<gene>
    <name evidence="7" type="primary">FANCB</name>
</gene>
<comment type="subcellular location">
    <subcellularLocation>
        <location evidence="1">Membrane</location>
        <topology evidence="1">Multi-pass membrane protein</topology>
    </subcellularLocation>
</comment>
<evidence type="ECO:0000256" key="4">
    <source>
        <dbReference type="ARBA" id="ARBA00023136"/>
    </source>
</evidence>
<keyword evidence="3 5" id="KW-1133">Transmembrane helix</keyword>
<sequence length="722" mass="78320">MDSIILNPVRPDHTAMLDEAQLDILGQRLGKKSRSVWERVKAECWCSGPRLKSCMLSSVPVLSWLPRYSLRDNAIGDLISGVSVGIMHLPGGLSNALLAGVPPVFGLYTSFYPSVIYFIFGTSRHLSVGTFAILSIMIGTVTGNVELLSNGVEEREGDGGMARVCVAVQLTFLCGLIQIVLFLMRGGDVCHWLSQPLVSGYTTAAALHITIYQLPLLFGIPTNRHSGFLAVGWTLVDVLSRVTNATPGTLVVSAVSMVILVGGKMLNRLFKTKLPMPIPWELVLITLATFLSVQLDLSGQHGVQVVGHIPTGLSPPALPSLAQAKQLFGPALSLAVVGFGFTSSMGRMFAHRHDYAIDSNQDLLAIGLCNTIGGMFHCFAVSCSLSRSTVQESIGVKTQAAGLLSALMMLSILLKIGHLFEQLPIVLKSFITPSTFPSLTLKSDVLSVFAFICLFWCSYASVSFSAFVFVSVYTCCSVSMCVCVLQAVLAVVIVVNLQGILGQFREVPVLWASDRLDLLVWVFTLIFTLIFNLDLGLAAALALSLITVVYRTQLSHSAVLGHIPATDCYRDLRLYAEARPVPGVTVFSCSNPLYFANAELFFSSLRKSVQRVQLENAALIENQPLPQMQGARHCLVLEFSSVIFMDSMSIKALCKVVEEMEEQGVSVFLAACPDRLVIKLQAQGFVPNTLSRSCLFPSVHHAVQHCQISPPMADHNTELSEC</sequence>
<dbReference type="InterPro" id="IPR002645">
    <property type="entry name" value="STAS_dom"/>
</dbReference>
<keyword evidence="4 5" id="KW-0472">Membrane</keyword>
<evidence type="ECO:0000256" key="2">
    <source>
        <dbReference type="ARBA" id="ARBA00022692"/>
    </source>
</evidence>
<feature type="transmembrane region" description="Helical" evidence="5">
    <location>
        <begin position="126"/>
        <end position="148"/>
    </location>
</feature>
<dbReference type="AlphaFoldDB" id="A0A8C8HDN5"/>
<dbReference type="CDD" id="cd07042">
    <property type="entry name" value="STAS_SulP_like_sulfate_transporter"/>
    <property type="match status" value="1"/>
</dbReference>
<evidence type="ECO:0000256" key="5">
    <source>
        <dbReference type="SAM" id="Phobius"/>
    </source>
</evidence>
<dbReference type="SUPFAM" id="SSF52091">
    <property type="entry name" value="SpoIIaa-like"/>
    <property type="match status" value="1"/>
</dbReference>
<feature type="transmembrane region" description="Helical" evidence="5">
    <location>
        <begin position="327"/>
        <end position="350"/>
    </location>
</feature>
<evidence type="ECO:0000313" key="7">
    <source>
        <dbReference type="Ensembl" id="ENSOTSP00005062753.2"/>
    </source>
</evidence>
<reference evidence="7" key="2">
    <citation type="submission" date="2025-09" db="UniProtKB">
        <authorList>
            <consortium name="Ensembl"/>
        </authorList>
    </citation>
    <scope>IDENTIFICATION</scope>
</reference>
<reference evidence="7" key="1">
    <citation type="submission" date="2025-08" db="UniProtKB">
        <authorList>
            <consortium name="Ensembl"/>
        </authorList>
    </citation>
    <scope>IDENTIFICATION</scope>
</reference>
<organism evidence="7 8">
    <name type="scientific">Oncorhynchus tshawytscha</name>
    <name type="common">Chinook salmon</name>
    <name type="synonym">Salmo tshawytscha</name>
    <dbReference type="NCBI Taxonomy" id="74940"/>
    <lineage>
        <taxon>Eukaryota</taxon>
        <taxon>Metazoa</taxon>
        <taxon>Chordata</taxon>
        <taxon>Craniata</taxon>
        <taxon>Vertebrata</taxon>
        <taxon>Euteleostomi</taxon>
        <taxon>Actinopterygii</taxon>
        <taxon>Neopterygii</taxon>
        <taxon>Teleostei</taxon>
        <taxon>Protacanthopterygii</taxon>
        <taxon>Salmoniformes</taxon>
        <taxon>Salmonidae</taxon>
        <taxon>Salmoninae</taxon>
        <taxon>Oncorhynchus</taxon>
    </lineage>
</organism>
<evidence type="ECO:0000256" key="3">
    <source>
        <dbReference type="ARBA" id="ARBA00022989"/>
    </source>
</evidence>
<dbReference type="GO" id="GO:0016020">
    <property type="term" value="C:membrane"/>
    <property type="evidence" value="ECO:0007669"/>
    <property type="project" value="UniProtKB-SubCell"/>
</dbReference>
<dbReference type="GeneTree" id="ENSGT01150000286960"/>
<keyword evidence="2 5" id="KW-0812">Transmembrane</keyword>
<dbReference type="PROSITE" id="PS50801">
    <property type="entry name" value="STAS"/>
    <property type="match status" value="1"/>
</dbReference>
<protein>
    <recommendedName>
        <fullName evidence="6">STAS domain-containing protein</fullName>
    </recommendedName>
</protein>
<feature type="transmembrane region" description="Helical" evidence="5">
    <location>
        <begin position="402"/>
        <end position="420"/>
    </location>
</feature>
<evidence type="ECO:0000256" key="1">
    <source>
        <dbReference type="ARBA" id="ARBA00004141"/>
    </source>
</evidence>
<dbReference type="InterPro" id="IPR036513">
    <property type="entry name" value="STAS_dom_sf"/>
</dbReference>
<keyword evidence="8" id="KW-1185">Reference proteome</keyword>
<evidence type="ECO:0000259" key="6">
    <source>
        <dbReference type="PROSITE" id="PS50801"/>
    </source>
</evidence>
<proteinExistence type="predicted"/>
<dbReference type="Pfam" id="PF00916">
    <property type="entry name" value="Sulfate_transp"/>
    <property type="match status" value="1"/>
</dbReference>
<dbReference type="Pfam" id="PF01740">
    <property type="entry name" value="STAS"/>
    <property type="match status" value="1"/>
</dbReference>